<reference evidence="1 2" key="1">
    <citation type="submission" date="2015-11" db="EMBL/GenBank/DDBJ databases">
        <title>Genomic analysis of 38 Legionella species identifies large and diverse effector repertoires.</title>
        <authorList>
            <person name="Burstein D."/>
            <person name="Amaro F."/>
            <person name="Zusman T."/>
            <person name="Lifshitz Z."/>
            <person name="Cohen O."/>
            <person name="Gilbert J.A."/>
            <person name="Pupko T."/>
            <person name="Shuman H.A."/>
            <person name="Segal G."/>
        </authorList>
    </citation>
    <scope>NUCLEOTIDE SEQUENCE [LARGE SCALE GENOMIC DNA]</scope>
    <source>
        <strain evidence="1 2">Mt.St.Helens-9</strain>
    </source>
</reference>
<evidence type="ECO:0000313" key="2">
    <source>
        <dbReference type="Proteomes" id="UP000054877"/>
    </source>
</evidence>
<name>A0A0W0YY95_LEGSP</name>
<dbReference type="OrthoDB" id="9967526at2"/>
<organism evidence="1 2">
    <name type="scientific">Legionella spiritensis</name>
    <dbReference type="NCBI Taxonomy" id="452"/>
    <lineage>
        <taxon>Bacteria</taxon>
        <taxon>Pseudomonadati</taxon>
        <taxon>Pseudomonadota</taxon>
        <taxon>Gammaproteobacteria</taxon>
        <taxon>Legionellales</taxon>
        <taxon>Legionellaceae</taxon>
        <taxon>Legionella</taxon>
    </lineage>
</organism>
<accession>A0A0W0YY95</accession>
<keyword evidence="2" id="KW-1185">Reference proteome</keyword>
<dbReference type="Proteomes" id="UP000054877">
    <property type="component" value="Unassembled WGS sequence"/>
</dbReference>
<dbReference type="AlphaFoldDB" id="A0A0W0YY95"/>
<evidence type="ECO:0000313" key="1">
    <source>
        <dbReference type="EMBL" id="KTD61882.1"/>
    </source>
</evidence>
<dbReference type="EMBL" id="LNYX01000031">
    <property type="protein sequence ID" value="KTD61882.1"/>
    <property type="molecule type" value="Genomic_DNA"/>
</dbReference>
<gene>
    <name evidence="1" type="ORF">Lspi_2512</name>
</gene>
<proteinExistence type="predicted"/>
<protein>
    <submittedName>
        <fullName evidence="1">Uncharacterized protein</fullName>
    </submittedName>
</protein>
<dbReference type="RefSeq" id="WP_058484398.1">
    <property type="nucleotide sequence ID" value="NZ_CAAAII010000005.1"/>
</dbReference>
<sequence length="329" mass="37850">MALSFFSKADLFIVKKILGNSQKELLNFSVLCKETNAFVHELIIESSGTKNWDDYVTTMRIKKLDIRLQKMVNEGYNLSLAEDIQHIWNLDRDNRFKALVPEEQKENYSPIDFSSDNVIMALREGLVSLEQLRSDFDWDSDKLSIKSILLKGNCLQALREKLITIEQFESLPITNRRGALEIPEWEHIDHLLGDIGINALREGLVTFDQVKKLPAKSLTHLFSENGMQALREKLITLEMLNNKQELHYFSYLVTDNGLQALREKLISYEQTMDLPEHTGYLDALFSDNGIQALREELITPEEAFAMRSHFALCDLLEKLNSKPCLISPN</sequence>
<dbReference type="PATRIC" id="fig|452.5.peg.2778"/>
<comment type="caution">
    <text evidence="1">The sequence shown here is derived from an EMBL/GenBank/DDBJ whole genome shotgun (WGS) entry which is preliminary data.</text>
</comment>